<name>A0A0C3NU36_PISTI</name>
<dbReference type="AlphaFoldDB" id="A0A0C3NU36"/>
<dbReference type="STRING" id="870435.A0A0C3NU36"/>
<sequence length="134" mass="14850">MRLLEALDHLRVALAEAEVRIIGGGVLIIHEGNWVRSATAVWTPEDVSVLNDNPTASDEFVLDRKEEVPLYEEDEDEDKITVELDEHGPLDGVVATSPVVECFEENDEDEAEEDDSLLFALPLIDFGHTRLAPG</sequence>
<dbReference type="InterPro" id="IPR038286">
    <property type="entry name" value="IPK_sf"/>
</dbReference>
<reference evidence="2" key="2">
    <citation type="submission" date="2015-01" db="EMBL/GenBank/DDBJ databases">
        <title>Evolutionary Origins and Diversification of the Mycorrhizal Mutualists.</title>
        <authorList>
            <consortium name="DOE Joint Genome Institute"/>
            <consortium name="Mycorrhizal Genomics Consortium"/>
            <person name="Kohler A."/>
            <person name="Kuo A."/>
            <person name="Nagy L.G."/>
            <person name="Floudas D."/>
            <person name="Copeland A."/>
            <person name="Barry K.W."/>
            <person name="Cichocki N."/>
            <person name="Veneault-Fourrey C."/>
            <person name="LaButti K."/>
            <person name="Lindquist E.A."/>
            <person name="Lipzen A."/>
            <person name="Lundell T."/>
            <person name="Morin E."/>
            <person name="Murat C."/>
            <person name="Riley R."/>
            <person name="Ohm R."/>
            <person name="Sun H."/>
            <person name="Tunlid A."/>
            <person name="Henrissat B."/>
            <person name="Grigoriev I.V."/>
            <person name="Hibbett D.S."/>
            <person name="Martin F."/>
        </authorList>
    </citation>
    <scope>NUCLEOTIDE SEQUENCE [LARGE SCALE GENOMIC DNA]</scope>
    <source>
        <strain evidence="2">Marx 270</strain>
    </source>
</reference>
<evidence type="ECO:0000313" key="1">
    <source>
        <dbReference type="EMBL" id="KIN98758.1"/>
    </source>
</evidence>
<dbReference type="HOGENOM" id="CLU_127232_0_0_1"/>
<organism evidence="1 2">
    <name type="scientific">Pisolithus tinctorius Marx 270</name>
    <dbReference type="NCBI Taxonomy" id="870435"/>
    <lineage>
        <taxon>Eukaryota</taxon>
        <taxon>Fungi</taxon>
        <taxon>Dikarya</taxon>
        <taxon>Basidiomycota</taxon>
        <taxon>Agaricomycotina</taxon>
        <taxon>Agaricomycetes</taxon>
        <taxon>Agaricomycetidae</taxon>
        <taxon>Boletales</taxon>
        <taxon>Sclerodermatineae</taxon>
        <taxon>Pisolithaceae</taxon>
        <taxon>Pisolithus</taxon>
    </lineage>
</organism>
<keyword evidence="2" id="KW-1185">Reference proteome</keyword>
<dbReference type="InParanoid" id="A0A0C3NU36"/>
<accession>A0A0C3NU36</accession>
<proteinExistence type="predicted"/>
<protein>
    <submittedName>
        <fullName evidence="1">Uncharacterized protein</fullName>
    </submittedName>
</protein>
<dbReference type="Gene3D" id="3.30.470.160">
    <property type="entry name" value="Inositol polyphosphate kinase"/>
    <property type="match status" value="1"/>
</dbReference>
<dbReference type="Proteomes" id="UP000054217">
    <property type="component" value="Unassembled WGS sequence"/>
</dbReference>
<gene>
    <name evidence="1" type="ORF">M404DRAFT_31079</name>
</gene>
<dbReference type="EMBL" id="KN832012">
    <property type="protein sequence ID" value="KIN98758.1"/>
    <property type="molecule type" value="Genomic_DNA"/>
</dbReference>
<reference evidence="1 2" key="1">
    <citation type="submission" date="2014-04" db="EMBL/GenBank/DDBJ databases">
        <authorList>
            <consortium name="DOE Joint Genome Institute"/>
            <person name="Kuo A."/>
            <person name="Kohler A."/>
            <person name="Costa M.D."/>
            <person name="Nagy L.G."/>
            <person name="Floudas D."/>
            <person name="Copeland A."/>
            <person name="Barry K.W."/>
            <person name="Cichocki N."/>
            <person name="Veneault-Fourrey C."/>
            <person name="LaButti K."/>
            <person name="Lindquist E.A."/>
            <person name="Lipzen A."/>
            <person name="Lundell T."/>
            <person name="Morin E."/>
            <person name="Murat C."/>
            <person name="Sun H."/>
            <person name="Tunlid A."/>
            <person name="Henrissat B."/>
            <person name="Grigoriev I.V."/>
            <person name="Hibbett D.S."/>
            <person name="Martin F."/>
            <person name="Nordberg H.P."/>
            <person name="Cantor M.N."/>
            <person name="Hua S.X."/>
        </authorList>
    </citation>
    <scope>NUCLEOTIDE SEQUENCE [LARGE SCALE GENOMIC DNA]</scope>
    <source>
        <strain evidence="1 2">Marx 270</strain>
    </source>
</reference>
<evidence type="ECO:0000313" key="2">
    <source>
        <dbReference type="Proteomes" id="UP000054217"/>
    </source>
</evidence>
<dbReference type="OrthoDB" id="10315578at2759"/>